<dbReference type="PROSITE" id="PS51257">
    <property type="entry name" value="PROKAR_LIPOPROTEIN"/>
    <property type="match status" value="1"/>
</dbReference>
<keyword evidence="4" id="KW-1185">Reference proteome</keyword>
<sequence>MTRSHTSLRCRPATAGLVLASVAALSGCTEDGTAAPGAGTPVAGDRPDAGTAAYDGPYTTRFAGEVRSYDGQTVVLSADVNRVLGPAAFSLAGTDDTTIEPLLVVAPDASEVRADSTVAVTGTVRLSFDLAAVEEETGTDLDDEQLERFDGRPYVTAGRVETSAPADR</sequence>
<feature type="signal peptide" evidence="2">
    <location>
        <begin position="1"/>
        <end position="26"/>
    </location>
</feature>
<reference evidence="3 4" key="1">
    <citation type="submission" date="2019-02" db="EMBL/GenBank/DDBJ databases">
        <title>Sequencing the genomes of 1000 actinobacteria strains.</title>
        <authorList>
            <person name="Klenk H.-P."/>
        </authorList>
    </citation>
    <scope>NUCLEOTIDE SEQUENCE [LARGE SCALE GENOMIC DNA]</scope>
    <source>
        <strain evidence="3 4">DSM 44509</strain>
    </source>
</reference>
<keyword evidence="2" id="KW-0732">Signal</keyword>
<feature type="region of interest" description="Disordered" evidence="1">
    <location>
        <begin position="30"/>
        <end position="52"/>
    </location>
</feature>
<name>A0A4V2G265_9ACTN</name>
<evidence type="ECO:0008006" key="5">
    <source>
        <dbReference type="Google" id="ProtNLM"/>
    </source>
</evidence>
<organism evidence="3 4">
    <name type="scientific">Blastococcus saxobsidens</name>
    <dbReference type="NCBI Taxonomy" id="138336"/>
    <lineage>
        <taxon>Bacteria</taxon>
        <taxon>Bacillati</taxon>
        <taxon>Actinomycetota</taxon>
        <taxon>Actinomycetes</taxon>
        <taxon>Geodermatophilales</taxon>
        <taxon>Geodermatophilaceae</taxon>
        <taxon>Blastococcus</taxon>
    </lineage>
</organism>
<dbReference type="Proteomes" id="UP000292507">
    <property type="component" value="Unassembled WGS sequence"/>
</dbReference>
<feature type="compositionally biased region" description="Low complexity" evidence="1">
    <location>
        <begin position="30"/>
        <end position="44"/>
    </location>
</feature>
<dbReference type="RefSeq" id="WP_104529902.1">
    <property type="nucleotide sequence ID" value="NZ_POQT01000036.1"/>
</dbReference>
<dbReference type="AlphaFoldDB" id="A0A4V2G265"/>
<evidence type="ECO:0000256" key="2">
    <source>
        <dbReference type="SAM" id="SignalP"/>
    </source>
</evidence>
<evidence type="ECO:0000256" key="1">
    <source>
        <dbReference type="SAM" id="MobiDB-lite"/>
    </source>
</evidence>
<accession>A0A4V2G265</accession>
<protein>
    <recommendedName>
        <fullName evidence="5">Lipoprotein</fullName>
    </recommendedName>
</protein>
<comment type="caution">
    <text evidence="3">The sequence shown here is derived from an EMBL/GenBank/DDBJ whole genome shotgun (WGS) entry which is preliminary data.</text>
</comment>
<dbReference type="EMBL" id="SHKV01000001">
    <property type="protein sequence ID" value="RZU31926.1"/>
    <property type="molecule type" value="Genomic_DNA"/>
</dbReference>
<evidence type="ECO:0000313" key="4">
    <source>
        <dbReference type="Proteomes" id="UP000292507"/>
    </source>
</evidence>
<evidence type="ECO:0000313" key="3">
    <source>
        <dbReference type="EMBL" id="RZU31926.1"/>
    </source>
</evidence>
<feature type="chain" id="PRO_5039231324" description="Lipoprotein" evidence="2">
    <location>
        <begin position="27"/>
        <end position="168"/>
    </location>
</feature>
<proteinExistence type="predicted"/>
<gene>
    <name evidence="3" type="ORF">BKA19_1611</name>
</gene>
<dbReference type="OrthoDB" id="9512763at2"/>